<dbReference type="EMBL" id="JASPKZ010008777">
    <property type="protein sequence ID" value="KAJ9579008.1"/>
    <property type="molecule type" value="Genomic_DNA"/>
</dbReference>
<name>A0AAD7ZFK6_DIPPU</name>
<organism evidence="1 2">
    <name type="scientific">Diploptera punctata</name>
    <name type="common">Pacific beetle cockroach</name>
    <dbReference type="NCBI Taxonomy" id="6984"/>
    <lineage>
        <taxon>Eukaryota</taxon>
        <taxon>Metazoa</taxon>
        <taxon>Ecdysozoa</taxon>
        <taxon>Arthropoda</taxon>
        <taxon>Hexapoda</taxon>
        <taxon>Insecta</taxon>
        <taxon>Pterygota</taxon>
        <taxon>Neoptera</taxon>
        <taxon>Polyneoptera</taxon>
        <taxon>Dictyoptera</taxon>
        <taxon>Blattodea</taxon>
        <taxon>Blaberoidea</taxon>
        <taxon>Blaberidae</taxon>
        <taxon>Diplopterinae</taxon>
        <taxon>Diploptera</taxon>
    </lineage>
</organism>
<gene>
    <name evidence="1" type="ORF">L9F63_024883</name>
</gene>
<dbReference type="Proteomes" id="UP001233999">
    <property type="component" value="Unassembled WGS sequence"/>
</dbReference>
<comment type="caution">
    <text evidence="1">The sequence shown here is derived from an EMBL/GenBank/DDBJ whole genome shotgun (WGS) entry which is preliminary data.</text>
</comment>
<evidence type="ECO:0000313" key="1">
    <source>
        <dbReference type="EMBL" id="KAJ9579008.1"/>
    </source>
</evidence>
<reference evidence="1" key="1">
    <citation type="journal article" date="2023" name="IScience">
        <title>Live-bearing cockroach genome reveals convergent evolutionary mechanisms linked to viviparity in insects and beyond.</title>
        <authorList>
            <person name="Fouks B."/>
            <person name="Harrison M.C."/>
            <person name="Mikhailova A.A."/>
            <person name="Marchal E."/>
            <person name="English S."/>
            <person name="Carruthers M."/>
            <person name="Jennings E.C."/>
            <person name="Chiamaka E.L."/>
            <person name="Frigard R.A."/>
            <person name="Pippel M."/>
            <person name="Attardo G.M."/>
            <person name="Benoit J.B."/>
            <person name="Bornberg-Bauer E."/>
            <person name="Tobe S.S."/>
        </authorList>
    </citation>
    <scope>NUCLEOTIDE SEQUENCE</scope>
    <source>
        <strain evidence="1">Stay&amp;Tobe</strain>
    </source>
</reference>
<dbReference type="AlphaFoldDB" id="A0AAD7ZFK6"/>
<keyword evidence="2" id="KW-1185">Reference proteome</keyword>
<sequence length="202" mass="22486">MAVKTKKENACVSRIVNVTIGHHQRGYTLTPGINDKWRHTTVFGKSIGDVPTQYTITGLEAHELPVIGTYIDPRIIPGFSYRVRPAGSKKHLFGGASLRLMNVGAGYGKRITFAPDSNALNNSRNYFWSDSHPDGFGFEPRAVHEGMKFAVMAEDQRLGEGSVFRADAAQQEEKQELIFLPKIAKQIQTAMEDQPLQITLQQ</sequence>
<proteinExistence type="predicted"/>
<accession>A0AAD7ZFK6</accession>
<protein>
    <submittedName>
        <fullName evidence="1">Uncharacterized protein</fullName>
    </submittedName>
</protein>
<evidence type="ECO:0000313" key="2">
    <source>
        <dbReference type="Proteomes" id="UP001233999"/>
    </source>
</evidence>
<reference evidence="1" key="2">
    <citation type="submission" date="2023-05" db="EMBL/GenBank/DDBJ databases">
        <authorList>
            <person name="Fouks B."/>
        </authorList>
    </citation>
    <scope>NUCLEOTIDE SEQUENCE</scope>
    <source>
        <strain evidence="1">Stay&amp;Tobe</strain>
        <tissue evidence="1">Testes</tissue>
    </source>
</reference>